<feature type="chain" id="PRO_5021958642" description="Cytochrome c-552/4 domain-containing protein" evidence="2">
    <location>
        <begin position="26"/>
        <end position="452"/>
    </location>
</feature>
<dbReference type="Pfam" id="PF13447">
    <property type="entry name" value="Multi-haem_cyto"/>
    <property type="match status" value="1"/>
</dbReference>
<accession>A0A532UT36</accession>
<proteinExistence type="predicted"/>
<dbReference type="InterPro" id="IPR036280">
    <property type="entry name" value="Multihaem_cyt_sf"/>
</dbReference>
<evidence type="ECO:0000256" key="1">
    <source>
        <dbReference type="ARBA" id="ARBA00022729"/>
    </source>
</evidence>
<gene>
    <name evidence="4" type="ORF">CEE37_13525</name>
</gene>
<comment type="caution">
    <text evidence="4">The sequence shown here is derived from an EMBL/GenBank/DDBJ whole genome shotgun (WGS) entry which is preliminary data.</text>
</comment>
<protein>
    <recommendedName>
        <fullName evidence="3">Cytochrome c-552/4 domain-containing protein</fullName>
    </recommendedName>
</protein>
<sequence>MRKQTMRFVIPAILALFLVMPVASADVEDDCMSCHKENTAGIYHQWANSEHGKNDVTCLNCHEAEKGDVDAFKHEGALIATLVTPKDCGECHADQAEEVQNSYHATAGLILESKDAYLAHVAGGHPAAITGCESCHGTKVKIDHSSPNKLSMQSWPNSGVGRLNPDGSKGSCTACHMRHSFSKEQVRQPEVCGKCHLGPDHPQKEIYEESKHGIAYYGNIDKMNLDSDKWVVGEDYSEAPTCATCHISASKTQPVNHDVGSRISWTLRPPVSKMKDNWEEKRGNMKEVCSACHSPAFVDGHYYQFDGLVNLYNEKFAKPAGKIIKILKKNHAMEHQAAFSNEVEWAYWELWHHEGRRARHGASMMGPDYTWWHGIYEVAHNFYFELIPAALELDDKEATAYIEKLLKDDPMHSWMNRPTKELKEEIRSGKMKEIYKDLFQTVQDPKAVGGGH</sequence>
<feature type="signal peptide" evidence="2">
    <location>
        <begin position="1"/>
        <end position="25"/>
    </location>
</feature>
<evidence type="ECO:0000259" key="3">
    <source>
        <dbReference type="Pfam" id="PF13435"/>
    </source>
</evidence>
<organism evidence="4 5">
    <name type="scientific">candidate division LCP-89 bacterium B3_LCP</name>
    <dbReference type="NCBI Taxonomy" id="2012998"/>
    <lineage>
        <taxon>Bacteria</taxon>
        <taxon>Pseudomonadati</taxon>
        <taxon>Bacteria division LCP-89</taxon>
    </lineage>
</organism>
<dbReference type="InterPro" id="IPR051829">
    <property type="entry name" value="Multiheme_Cytochr_ET"/>
</dbReference>
<dbReference type="SUPFAM" id="SSF48695">
    <property type="entry name" value="Multiheme cytochromes"/>
    <property type="match status" value="1"/>
</dbReference>
<name>A0A532UT36_UNCL8</name>
<dbReference type="PANTHER" id="PTHR35038:SF5">
    <property type="entry name" value="CYTOCHROME C-TYPE PROTEIN NRFB"/>
    <property type="match status" value="1"/>
</dbReference>
<dbReference type="Gene3D" id="1.10.780.10">
    <property type="entry name" value="Hydroxylamine Oxidoreductase, Chain A, domain 1"/>
    <property type="match status" value="1"/>
</dbReference>
<dbReference type="InterPro" id="IPR023155">
    <property type="entry name" value="Cyt_c-552/4"/>
</dbReference>
<dbReference type="Pfam" id="PF13435">
    <property type="entry name" value="Cytochrome_C554"/>
    <property type="match status" value="1"/>
</dbReference>
<dbReference type="EMBL" id="NJBN01000011">
    <property type="protein sequence ID" value="TKJ37977.1"/>
    <property type="molecule type" value="Genomic_DNA"/>
</dbReference>
<dbReference type="PANTHER" id="PTHR35038">
    <property type="entry name" value="DISSIMILATORY SULFITE REDUCTASE SIRA"/>
    <property type="match status" value="1"/>
</dbReference>
<keyword evidence="1 2" id="KW-0732">Signal</keyword>
<evidence type="ECO:0000313" key="5">
    <source>
        <dbReference type="Proteomes" id="UP000319619"/>
    </source>
</evidence>
<feature type="domain" description="Cytochrome c-552/4" evidence="3">
    <location>
        <begin position="88"/>
        <end position="143"/>
    </location>
</feature>
<evidence type="ECO:0000313" key="4">
    <source>
        <dbReference type="EMBL" id="TKJ37977.1"/>
    </source>
</evidence>
<dbReference type="AlphaFoldDB" id="A0A532UT36"/>
<dbReference type="Proteomes" id="UP000319619">
    <property type="component" value="Unassembled WGS sequence"/>
</dbReference>
<evidence type="ECO:0000256" key="2">
    <source>
        <dbReference type="SAM" id="SignalP"/>
    </source>
</evidence>
<dbReference type="GO" id="GO:0016491">
    <property type="term" value="F:oxidoreductase activity"/>
    <property type="evidence" value="ECO:0007669"/>
    <property type="project" value="TreeGrafter"/>
</dbReference>
<dbReference type="Gene3D" id="1.20.850.10">
    <property type="entry name" value="Hydroxylamine Oxidoreductase, Chain A, domain 2"/>
    <property type="match status" value="1"/>
</dbReference>
<reference evidence="4 5" key="1">
    <citation type="submission" date="2017-06" db="EMBL/GenBank/DDBJ databases">
        <title>Novel microbial phyla capable of carbon fixation and sulfur reduction in deep-sea sediments.</title>
        <authorList>
            <person name="Huang J."/>
            <person name="Baker B."/>
            <person name="Wang Y."/>
        </authorList>
    </citation>
    <scope>NUCLEOTIDE SEQUENCE [LARGE SCALE GENOMIC DNA]</scope>
    <source>
        <strain evidence="4">B3_LCP</strain>
    </source>
</reference>